<dbReference type="AlphaFoldDB" id="A0A9N8HXT5"/>
<gene>
    <name evidence="1" type="ORF">SEMRO_1865_G302450.1</name>
</gene>
<proteinExistence type="predicted"/>
<dbReference type="SUPFAM" id="SSF52047">
    <property type="entry name" value="RNI-like"/>
    <property type="match status" value="1"/>
</dbReference>
<protein>
    <submittedName>
        <fullName evidence="1">Uncharacterized protein</fullName>
    </submittedName>
</protein>
<evidence type="ECO:0000313" key="1">
    <source>
        <dbReference type="EMBL" id="CAB9526663.1"/>
    </source>
</evidence>
<name>A0A9N8HXT5_9STRA</name>
<comment type="caution">
    <text evidence="1">The sequence shown here is derived from an EMBL/GenBank/DDBJ whole genome shotgun (WGS) entry which is preliminary data.</text>
</comment>
<evidence type="ECO:0000313" key="2">
    <source>
        <dbReference type="Proteomes" id="UP001153069"/>
    </source>
</evidence>
<keyword evidence="2" id="KW-1185">Reference proteome</keyword>
<dbReference type="InterPro" id="IPR032675">
    <property type="entry name" value="LRR_dom_sf"/>
</dbReference>
<reference evidence="1" key="1">
    <citation type="submission" date="2020-06" db="EMBL/GenBank/DDBJ databases">
        <authorList>
            <consortium name="Plant Systems Biology data submission"/>
        </authorList>
    </citation>
    <scope>NUCLEOTIDE SEQUENCE</scope>
    <source>
        <strain evidence="1">D6</strain>
    </source>
</reference>
<dbReference type="Proteomes" id="UP001153069">
    <property type="component" value="Unassembled WGS sequence"/>
</dbReference>
<dbReference type="EMBL" id="CAICTM010001863">
    <property type="protein sequence ID" value="CAB9526663.1"/>
    <property type="molecule type" value="Genomic_DNA"/>
</dbReference>
<organism evidence="1 2">
    <name type="scientific">Seminavis robusta</name>
    <dbReference type="NCBI Taxonomy" id="568900"/>
    <lineage>
        <taxon>Eukaryota</taxon>
        <taxon>Sar</taxon>
        <taxon>Stramenopiles</taxon>
        <taxon>Ochrophyta</taxon>
        <taxon>Bacillariophyta</taxon>
        <taxon>Bacillariophyceae</taxon>
        <taxon>Bacillariophycidae</taxon>
        <taxon>Naviculales</taxon>
        <taxon>Naviculaceae</taxon>
        <taxon>Seminavis</taxon>
    </lineage>
</organism>
<dbReference type="Gene3D" id="3.80.10.10">
    <property type="entry name" value="Ribonuclease Inhibitor"/>
    <property type="match status" value="2"/>
</dbReference>
<accession>A0A9N8HXT5</accession>
<sequence>MALTLADDSPTRRLEKNDPALQHLYLSSDTTSDEGELEALIEALAGAQHLCHVYFRNFKVFHGNCPMKRLLAAMTTVPQLESLAFHCTEVPLDCLTLLLQEAPVLTALGLRYCKLRYQRQQVEFQAFEQALRQNTSLTDVCIECCDWQAEEHNSNNSNNNHHQTSSFLEAISYIPSLRHVECVLPKNKSTNQQNAHQLARRGRNRLPPSTLERMGQMPQLSSLRLRNIWFPQEDVALLCQSFQSPSPNRLQKLILSCDLGRTSATALATVLLHANLTQLSLRIDALDDPDAPVILAHALAQTSTSLQHFHLSGAAASQLSTKSKTALCDMMATNTALEFVRLEVADYHLQAQIAFYLQLNHWGRRELFQGLRQCSNGSSDSEELWFRALYQNATHLRAIHHFVALNPGLFARAALQVEEQRQQQQQCCKLQHFDSFDQGIEYDSDGW</sequence>